<evidence type="ECO:0000313" key="1">
    <source>
        <dbReference type="EMBL" id="TDZ22582.1"/>
    </source>
</evidence>
<proteinExistence type="predicted"/>
<dbReference type="Proteomes" id="UP000014480">
    <property type="component" value="Unassembled WGS sequence"/>
</dbReference>
<keyword evidence="2" id="KW-1185">Reference proteome</keyword>
<sequence length="74" mass="8076">MKWRAGVLRRKGNLTSTPLFPRSTPSYHGPAVVCIAIPSHPAYFLLHVSVGTRRATFHKPFPLPAAKPEASRAG</sequence>
<organism evidence="1 2">
    <name type="scientific">Colletotrichum orbiculare (strain 104-T / ATCC 96160 / CBS 514.97 / LARS 414 / MAFF 240422)</name>
    <name type="common">Cucumber anthracnose fungus</name>
    <name type="synonym">Colletotrichum lagenarium</name>
    <dbReference type="NCBI Taxonomy" id="1213857"/>
    <lineage>
        <taxon>Eukaryota</taxon>
        <taxon>Fungi</taxon>
        <taxon>Dikarya</taxon>
        <taxon>Ascomycota</taxon>
        <taxon>Pezizomycotina</taxon>
        <taxon>Sordariomycetes</taxon>
        <taxon>Hypocreomycetidae</taxon>
        <taxon>Glomerellales</taxon>
        <taxon>Glomerellaceae</taxon>
        <taxon>Colletotrichum</taxon>
        <taxon>Colletotrichum orbiculare species complex</taxon>
    </lineage>
</organism>
<reference evidence="2" key="1">
    <citation type="journal article" date="2013" name="New Phytol.">
        <title>Comparative genomic and transcriptomic analyses reveal the hemibiotrophic stage shift of Colletotrichum fungi.</title>
        <authorList>
            <person name="Gan P."/>
            <person name="Ikeda K."/>
            <person name="Irieda H."/>
            <person name="Narusaka M."/>
            <person name="O'Connell R.J."/>
            <person name="Narusaka Y."/>
            <person name="Takano Y."/>
            <person name="Kubo Y."/>
            <person name="Shirasu K."/>
        </authorList>
    </citation>
    <scope>NUCLEOTIDE SEQUENCE [LARGE SCALE GENOMIC DNA]</scope>
    <source>
        <strain evidence="2">104-T / ATCC 96160 / CBS 514.97 / LARS 414 / MAFF 240422</strain>
    </source>
</reference>
<dbReference type="AlphaFoldDB" id="A0A484FXE4"/>
<comment type="caution">
    <text evidence="1">The sequence shown here is derived from an EMBL/GenBank/DDBJ whole genome shotgun (WGS) entry which is preliminary data.</text>
</comment>
<evidence type="ECO:0000313" key="2">
    <source>
        <dbReference type="Proteomes" id="UP000014480"/>
    </source>
</evidence>
<reference evidence="2" key="2">
    <citation type="journal article" date="2019" name="Mol. Plant Microbe Interact.">
        <title>Genome sequence resources for four phytopathogenic fungi from the Colletotrichum orbiculare species complex.</title>
        <authorList>
            <person name="Gan P."/>
            <person name="Tsushima A."/>
            <person name="Narusaka M."/>
            <person name="Narusaka Y."/>
            <person name="Takano Y."/>
            <person name="Kubo Y."/>
            <person name="Shirasu K."/>
        </authorList>
    </citation>
    <scope>GENOME REANNOTATION</scope>
    <source>
        <strain evidence="2">104-T / ATCC 96160 / CBS 514.97 / LARS 414 / MAFF 240422</strain>
    </source>
</reference>
<dbReference type="EMBL" id="AMCV02000010">
    <property type="protein sequence ID" value="TDZ22582.1"/>
    <property type="molecule type" value="Genomic_DNA"/>
</dbReference>
<accession>A0A484FXE4</accession>
<gene>
    <name evidence="1" type="ORF">Cob_v004629</name>
</gene>
<name>A0A484FXE4_COLOR</name>
<protein>
    <submittedName>
        <fullName evidence="1">Uncharacterized protein</fullName>
    </submittedName>
</protein>